<evidence type="ECO:0000256" key="3">
    <source>
        <dbReference type="ARBA" id="ARBA00023052"/>
    </source>
</evidence>
<keyword evidence="6" id="KW-1185">Reference proteome</keyword>
<comment type="caution">
    <text evidence="5">The sequence shown here is derived from an EMBL/GenBank/DDBJ whole genome shotgun (WGS) entry which is preliminary data.</text>
</comment>
<dbReference type="Gene3D" id="3.40.50.970">
    <property type="match status" value="1"/>
</dbReference>
<keyword evidence="3" id="KW-0786">Thiamine pyrophosphate</keyword>
<dbReference type="InterPro" id="IPR005474">
    <property type="entry name" value="Transketolase_N"/>
</dbReference>
<evidence type="ECO:0000259" key="4">
    <source>
        <dbReference type="Pfam" id="PF00456"/>
    </source>
</evidence>
<feature type="domain" description="Transketolase N-terminal" evidence="4">
    <location>
        <begin position="25"/>
        <end position="261"/>
    </location>
</feature>
<reference evidence="5" key="1">
    <citation type="submission" date="2020-09" db="EMBL/GenBank/DDBJ databases">
        <authorList>
            <person name="Kim M.K."/>
        </authorList>
    </citation>
    <scope>NUCLEOTIDE SEQUENCE</scope>
    <source>
        <strain evidence="5">BT704</strain>
    </source>
</reference>
<dbReference type="AlphaFoldDB" id="A0A927B7D4"/>
<dbReference type="CDD" id="cd02012">
    <property type="entry name" value="TPP_TK"/>
    <property type="match status" value="1"/>
</dbReference>
<evidence type="ECO:0000256" key="1">
    <source>
        <dbReference type="ARBA" id="ARBA00001964"/>
    </source>
</evidence>
<sequence length="278" mass="30458">MTSTNEITDLQMLQGQLRLKILSLYHQAHAGHIGCSLSCVDLMIATLVLRKREQDTFLLSKGHAAASLYACLNHLGEISDEVLETYYHNGTTLPAHPAPNQHRGIPFATGSLGHGLPIGTGIAQAGKLLGDDSRVFVLMSDGETNEGTTWEAAHFALQHGLDNLIILIDKNGLQGFGNTADVMGDTADVRTWKAIGFDTVEVDGHNVDNVLTTLDRLTDPENQNGKPKVIIARTVKGKGVSYMENRLEWHYLPMTEAQYEQACTDVNERYLLAHETQA</sequence>
<proteinExistence type="inferred from homology"/>
<accession>A0A927B7D4</accession>
<dbReference type="EMBL" id="JACXAA010000013">
    <property type="protein sequence ID" value="MBD2756633.1"/>
    <property type="molecule type" value="Genomic_DNA"/>
</dbReference>
<dbReference type="Proteomes" id="UP000653797">
    <property type="component" value="Unassembled WGS sequence"/>
</dbReference>
<comment type="cofactor">
    <cofactor evidence="1">
        <name>thiamine diphosphate</name>
        <dbReference type="ChEBI" id="CHEBI:58937"/>
    </cofactor>
</comment>
<organism evidence="5 6">
    <name type="scientific">Spirosoma validum</name>
    <dbReference type="NCBI Taxonomy" id="2771355"/>
    <lineage>
        <taxon>Bacteria</taxon>
        <taxon>Pseudomonadati</taxon>
        <taxon>Bacteroidota</taxon>
        <taxon>Cytophagia</taxon>
        <taxon>Cytophagales</taxon>
        <taxon>Cytophagaceae</taxon>
        <taxon>Spirosoma</taxon>
    </lineage>
</organism>
<dbReference type="SUPFAM" id="SSF52518">
    <property type="entry name" value="Thiamin diphosphate-binding fold (THDP-binding)"/>
    <property type="match status" value="1"/>
</dbReference>
<dbReference type="PANTHER" id="PTHR47514">
    <property type="entry name" value="TRANSKETOLASE N-TERMINAL SECTION-RELATED"/>
    <property type="match status" value="1"/>
</dbReference>
<name>A0A927B7D4_9BACT</name>
<protein>
    <submittedName>
        <fullName evidence="5">Transketolase</fullName>
    </submittedName>
</protein>
<dbReference type="InterPro" id="IPR029061">
    <property type="entry name" value="THDP-binding"/>
</dbReference>
<evidence type="ECO:0000313" key="5">
    <source>
        <dbReference type="EMBL" id="MBD2756633.1"/>
    </source>
</evidence>
<comment type="similarity">
    <text evidence="2">Belongs to the transketolase family.</text>
</comment>
<evidence type="ECO:0000256" key="2">
    <source>
        <dbReference type="ARBA" id="ARBA00007131"/>
    </source>
</evidence>
<gene>
    <name evidence="5" type="ORF">IC230_27365</name>
</gene>
<evidence type="ECO:0000313" key="6">
    <source>
        <dbReference type="Proteomes" id="UP000653797"/>
    </source>
</evidence>
<dbReference type="Pfam" id="PF00456">
    <property type="entry name" value="Transketolase_N"/>
    <property type="match status" value="1"/>
</dbReference>
<dbReference type="PANTHER" id="PTHR47514:SF1">
    <property type="entry name" value="TRANSKETOLASE N-TERMINAL SECTION-RELATED"/>
    <property type="match status" value="1"/>
</dbReference>
<dbReference type="RefSeq" id="WP_191042253.1">
    <property type="nucleotide sequence ID" value="NZ_JACXAA010000013.1"/>
</dbReference>